<organism evidence="1 2">
    <name type="scientific">Psychromonas ingrahamii (strain DSM 17664 / CCUG 51855 / 37)</name>
    <dbReference type="NCBI Taxonomy" id="357804"/>
    <lineage>
        <taxon>Bacteria</taxon>
        <taxon>Pseudomonadati</taxon>
        <taxon>Pseudomonadota</taxon>
        <taxon>Gammaproteobacteria</taxon>
        <taxon>Alteromonadales</taxon>
        <taxon>Psychromonadaceae</taxon>
        <taxon>Psychromonas</taxon>
    </lineage>
</organism>
<dbReference type="HOGENOM" id="CLU_1729318_0_0_6"/>
<name>A1SW73_PSYIN</name>
<dbReference type="EMBL" id="CP000510">
    <property type="protein sequence ID" value="ABM03738.1"/>
    <property type="molecule type" value="Genomic_DNA"/>
</dbReference>
<dbReference type="STRING" id="357804.Ping_1970"/>
<dbReference type="eggNOG" id="ENOG502ZD8W">
    <property type="taxonomic scope" value="Bacteria"/>
</dbReference>
<dbReference type="KEGG" id="pin:Ping_1970"/>
<dbReference type="OrthoDB" id="6214118at2"/>
<dbReference type="Proteomes" id="UP000000639">
    <property type="component" value="Chromosome"/>
</dbReference>
<proteinExistence type="predicted"/>
<evidence type="ECO:0000313" key="1">
    <source>
        <dbReference type="EMBL" id="ABM03738.1"/>
    </source>
</evidence>
<dbReference type="AlphaFoldDB" id="A1SW73"/>
<gene>
    <name evidence="1" type="ordered locus">Ping_1970</name>
</gene>
<keyword evidence="2" id="KW-1185">Reference proteome</keyword>
<sequence>MPQYSLLSELERKVILFNYEKRGQKNSLLSFARLSDDDRSFISTEGDYILWELSKRKFEADEVISHSWIIMSKQNLPLILKFNADHHLRVGSLFDDKTVDGIWGLDGGILSIFFRYEQRNYYIDIIANNKRSIHSALQITDEHSVDLLKVIPLRNEKYGISLIE</sequence>
<protein>
    <submittedName>
        <fullName evidence="1">Uncharacterized protein</fullName>
    </submittedName>
</protein>
<evidence type="ECO:0000313" key="2">
    <source>
        <dbReference type="Proteomes" id="UP000000639"/>
    </source>
</evidence>
<accession>A1SW73</accession>
<reference evidence="1 2" key="1">
    <citation type="submission" date="2007-01" db="EMBL/GenBank/DDBJ databases">
        <title>Complete sequence of Psychromonas ingrahamii 37.</title>
        <authorList>
            <consortium name="US DOE Joint Genome Institute"/>
            <person name="Copeland A."/>
            <person name="Lucas S."/>
            <person name="Lapidus A."/>
            <person name="Barry K."/>
            <person name="Detter J.C."/>
            <person name="Glavina del Rio T."/>
            <person name="Hammon N."/>
            <person name="Israni S."/>
            <person name="Dalin E."/>
            <person name="Tice H."/>
            <person name="Pitluck S."/>
            <person name="Thompson L.S."/>
            <person name="Brettin T."/>
            <person name="Bruce D."/>
            <person name="Han C."/>
            <person name="Tapia R."/>
            <person name="Schmutz J."/>
            <person name="Larimer F."/>
            <person name="Land M."/>
            <person name="Hauser L."/>
            <person name="Kyrpides N."/>
            <person name="Ivanova N."/>
            <person name="Staley J."/>
            <person name="Richardson P."/>
        </authorList>
    </citation>
    <scope>NUCLEOTIDE SEQUENCE [LARGE SCALE GENOMIC DNA]</scope>
    <source>
        <strain evidence="1 2">37</strain>
    </source>
</reference>
<dbReference type="RefSeq" id="WP_011770298.1">
    <property type="nucleotide sequence ID" value="NC_008709.1"/>
</dbReference>